<dbReference type="CDD" id="cd00130">
    <property type="entry name" value="PAS"/>
    <property type="match status" value="1"/>
</dbReference>
<dbReference type="PROSITE" id="PS50109">
    <property type="entry name" value="HIS_KIN"/>
    <property type="match status" value="1"/>
</dbReference>
<dbReference type="InterPro" id="IPR000014">
    <property type="entry name" value="PAS"/>
</dbReference>
<dbReference type="InterPro" id="IPR035965">
    <property type="entry name" value="PAS-like_dom_sf"/>
</dbReference>
<evidence type="ECO:0000256" key="2">
    <source>
        <dbReference type="ARBA" id="ARBA00012438"/>
    </source>
</evidence>
<evidence type="ECO:0000313" key="11">
    <source>
        <dbReference type="Proteomes" id="UP001244443"/>
    </source>
</evidence>
<dbReference type="EMBL" id="CP129970">
    <property type="protein sequence ID" value="WMN07747.1"/>
    <property type="molecule type" value="Genomic_DNA"/>
</dbReference>
<evidence type="ECO:0000256" key="1">
    <source>
        <dbReference type="ARBA" id="ARBA00000085"/>
    </source>
</evidence>
<evidence type="ECO:0000259" key="9">
    <source>
        <dbReference type="PROSITE" id="PS50112"/>
    </source>
</evidence>
<dbReference type="AlphaFoldDB" id="A0AA51R7L1"/>
<dbReference type="PANTHER" id="PTHR43711:SF31">
    <property type="entry name" value="HISTIDINE KINASE"/>
    <property type="match status" value="1"/>
</dbReference>
<keyword evidence="7" id="KW-0175">Coiled coil</keyword>
<feature type="coiled-coil region" evidence="7">
    <location>
        <begin position="1"/>
        <end position="28"/>
    </location>
</feature>
<dbReference type="Pfam" id="PF02518">
    <property type="entry name" value="HATPase_c"/>
    <property type="match status" value="1"/>
</dbReference>
<dbReference type="InterPro" id="IPR036890">
    <property type="entry name" value="HATPase_C_sf"/>
</dbReference>
<feature type="domain" description="PAS" evidence="9">
    <location>
        <begin position="35"/>
        <end position="104"/>
    </location>
</feature>
<dbReference type="InterPro" id="IPR003661">
    <property type="entry name" value="HisK_dim/P_dom"/>
</dbReference>
<comment type="catalytic activity">
    <reaction evidence="1">
        <text>ATP + protein L-histidine = ADP + protein N-phospho-L-histidine.</text>
        <dbReference type="EC" id="2.7.13.3"/>
    </reaction>
</comment>
<dbReference type="FunFam" id="3.30.565.10:FF:000006">
    <property type="entry name" value="Sensor histidine kinase WalK"/>
    <property type="match status" value="1"/>
</dbReference>
<sequence length="395" mass="44733">MSDFNQHYKELEEEVIHLKNELEACKKREQEVLDQETIYRLFYENSSDALLITSPDGSIHSVNQAGCDLFGWTEEEIYKGGRDLLVDSSQESLKKALQKRKEEGYVEGELIFVKKGGIKFIGEYTSNVFTNSEGLKRTSMIIRDVTKRKEAERIIKESEKKLCELNNTKDKLFSIIAHDIRGPFNNLKSLSELMLKQLRNNEIAKAKEYATLISSSTRSGIILLENLLNWSQSQTGQLSFDPKKIDINEVMLNVIELKKPLWHSKEISIDFTPKDGISAHADENMLRLILRNLISNAVKFTHRGGNITINATPNEHFIKVSVSDNGVGMNKEKLESLFDISKINSTAGTDKEKGSGLGLLICKEFVDRNGGEIWAESTEGNGTEFSFTLPMYNHD</sequence>
<dbReference type="Gene3D" id="1.10.287.130">
    <property type="match status" value="1"/>
</dbReference>
<dbReference type="RefSeq" id="WP_308357974.1">
    <property type="nucleotide sequence ID" value="NZ_CP129970.2"/>
</dbReference>
<dbReference type="InterPro" id="IPR050736">
    <property type="entry name" value="Sensor_HK_Regulatory"/>
</dbReference>
<keyword evidence="11" id="KW-1185">Reference proteome</keyword>
<dbReference type="Pfam" id="PF13426">
    <property type="entry name" value="PAS_9"/>
    <property type="match status" value="1"/>
</dbReference>
<protein>
    <recommendedName>
        <fullName evidence="2">histidine kinase</fullName>
        <ecNumber evidence="2">2.7.13.3</ecNumber>
    </recommendedName>
</protein>
<dbReference type="Proteomes" id="UP001244443">
    <property type="component" value="Chromosome"/>
</dbReference>
<dbReference type="SMART" id="SM00387">
    <property type="entry name" value="HATPase_c"/>
    <property type="match status" value="1"/>
</dbReference>
<evidence type="ECO:0000259" key="8">
    <source>
        <dbReference type="PROSITE" id="PS50109"/>
    </source>
</evidence>
<dbReference type="SMART" id="SM00091">
    <property type="entry name" value="PAS"/>
    <property type="match status" value="1"/>
</dbReference>
<reference evidence="10" key="1">
    <citation type="submission" date="2023-08" db="EMBL/GenBank/DDBJ databases">
        <title>Comparative genomics and taxonomic characterization of three novel marine species of genus Marivirga.</title>
        <authorList>
            <person name="Muhammad N."/>
            <person name="Kim S.-G."/>
        </authorList>
    </citation>
    <scope>NUCLEOTIDE SEQUENCE [LARGE SCALE GENOMIC DNA]</scope>
    <source>
        <strain evidence="10">ABR2-2</strain>
    </source>
</reference>
<dbReference type="InterPro" id="IPR005467">
    <property type="entry name" value="His_kinase_dom"/>
</dbReference>
<keyword evidence="3" id="KW-0597">Phosphoprotein</keyword>
<organism evidence="10 11">
    <name type="scientific">Marivirga arenosa</name>
    <dbReference type="NCBI Taxonomy" id="3059076"/>
    <lineage>
        <taxon>Bacteria</taxon>
        <taxon>Pseudomonadati</taxon>
        <taxon>Bacteroidota</taxon>
        <taxon>Cytophagia</taxon>
        <taxon>Cytophagales</taxon>
        <taxon>Marivirgaceae</taxon>
        <taxon>Marivirga</taxon>
    </lineage>
</organism>
<dbReference type="InterPro" id="IPR004358">
    <property type="entry name" value="Sig_transdc_His_kin-like_C"/>
</dbReference>
<dbReference type="SUPFAM" id="SSF55874">
    <property type="entry name" value="ATPase domain of HSP90 chaperone/DNA topoisomerase II/histidine kinase"/>
    <property type="match status" value="1"/>
</dbReference>
<feature type="domain" description="Histidine kinase" evidence="8">
    <location>
        <begin position="175"/>
        <end position="393"/>
    </location>
</feature>
<proteinExistence type="predicted"/>
<dbReference type="EC" id="2.7.13.3" evidence="2"/>
<evidence type="ECO:0000256" key="7">
    <source>
        <dbReference type="SAM" id="Coils"/>
    </source>
</evidence>
<dbReference type="GO" id="GO:0000155">
    <property type="term" value="F:phosphorelay sensor kinase activity"/>
    <property type="evidence" value="ECO:0007669"/>
    <property type="project" value="InterPro"/>
</dbReference>
<evidence type="ECO:0000313" key="10">
    <source>
        <dbReference type="EMBL" id="WMN07747.1"/>
    </source>
</evidence>
<evidence type="ECO:0000256" key="5">
    <source>
        <dbReference type="ARBA" id="ARBA00022777"/>
    </source>
</evidence>
<dbReference type="PROSITE" id="PS50112">
    <property type="entry name" value="PAS"/>
    <property type="match status" value="1"/>
</dbReference>
<evidence type="ECO:0000256" key="6">
    <source>
        <dbReference type="ARBA" id="ARBA00023012"/>
    </source>
</evidence>
<keyword evidence="4 10" id="KW-0808">Transferase</keyword>
<dbReference type="CDD" id="cd00082">
    <property type="entry name" value="HisKA"/>
    <property type="match status" value="1"/>
</dbReference>
<dbReference type="InterPro" id="IPR036097">
    <property type="entry name" value="HisK_dim/P_sf"/>
</dbReference>
<dbReference type="SUPFAM" id="SSF47384">
    <property type="entry name" value="Homodimeric domain of signal transducing histidine kinase"/>
    <property type="match status" value="1"/>
</dbReference>
<evidence type="ECO:0000256" key="4">
    <source>
        <dbReference type="ARBA" id="ARBA00022679"/>
    </source>
</evidence>
<evidence type="ECO:0000256" key="3">
    <source>
        <dbReference type="ARBA" id="ARBA00022553"/>
    </source>
</evidence>
<gene>
    <name evidence="10" type="ORF">QYS48_29770</name>
</gene>
<dbReference type="Gene3D" id="3.30.565.10">
    <property type="entry name" value="Histidine kinase-like ATPase, C-terminal domain"/>
    <property type="match status" value="1"/>
</dbReference>
<dbReference type="CDD" id="cd00075">
    <property type="entry name" value="HATPase"/>
    <property type="match status" value="1"/>
</dbReference>
<dbReference type="PRINTS" id="PR00344">
    <property type="entry name" value="BCTRLSENSOR"/>
</dbReference>
<dbReference type="InterPro" id="IPR003594">
    <property type="entry name" value="HATPase_dom"/>
</dbReference>
<dbReference type="NCBIfam" id="TIGR00229">
    <property type="entry name" value="sensory_box"/>
    <property type="match status" value="1"/>
</dbReference>
<dbReference type="SUPFAM" id="SSF55785">
    <property type="entry name" value="PYP-like sensor domain (PAS domain)"/>
    <property type="match status" value="1"/>
</dbReference>
<dbReference type="SMART" id="SM00388">
    <property type="entry name" value="HisKA"/>
    <property type="match status" value="1"/>
</dbReference>
<keyword evidence="5 10" id="KW-0418">Kinase</keyword>
<dbReference type="PANTHER" id="PTHR43711">
    <property type="entry name" value="TWO-COMPONENT HISTIDINE KINASE"/>
    <property type="match status" value="1"/>
</dbReference>
<keyword evidence="6" id="KW-0902">Two-component regulatory system</keyword>
<name>A0AA51R7L1_9BACT</name>
<accession>A0AA51R7L1</accession>
<dbReference type="Gene3D" id="3.30.450.20">
    <property type="entry name" value="PAS domain"/>
    <property type="match status" value="1"/>
</dbReference>